<feature type="disulfide bond" evidence="3">
    <location>
        <begin position="82"/>
        <end position="92"/>
    </location>
</feature>
<dbReference type="PIRSF" id="PIRSF002703">
    <property type="entry name" value="Thaumatin"/>
    <property type="match status" value="1"/>
</dbReference>
<dbReference type="EMBL" id="KZ305069">
    <property type="protein sequence ID" value="PIA31147.1"/>
    <property type="molecule type" value="Genomic_DNA"/>
</dbReference>
<keyword evidence="4" id="KW-0812">Transmembrane</keyword>
<evidence type="ECO:0008006" key="7">
    <source>
        <dbReference type="Google" id="ProtNLM"/>
    </source>
</evidence>
<dbReference type="Proteomes" id="UP000230069">
    <property type="component" value="Unassembled WGS sequence"/>
</dbReference>
<organism evidence="5 6">
    <name type="scientific">Aquilegia coerulea</name>
    <name type="common">Rocky mountain columbine</name>
    <dbReference type="NCBI Taxonomy" id="218851"/>
    <lineage>
        <taxon>Eukaryota</taxon>
        <taxon>Viridiplantae</taxon>
        <taxon>Streptophyta</taxon>
        <taxon>Embryophyta</taxon>
        <taxon>Tracheophyta</taxon>
        <taxon>Spermatophyta</taxon>
        <taxon>Magnoliopsida</taxon>
        <taxon>Ranunculales</taxon>
        <taxon>Ranunculaceae</taxon>
        <taxon>Thalictroideae</taxon>
        <taxon>Aquilegia</taxon>
    </lineage>
</organism>
<evidence type="ECO:0000256" key="1">
    <source>
        <dbReference type="ARBA" id="ARBA00010607"/>
    </source>
</evidence>
<dbReference type="PRINTS" id="PR00347">
    <property type="entry name" value="THAUMATIN"/>
</dbReference>
<dbReference type="OrthoDB" id="430315at2759"/>
<dbReference type="Gene3D" id="2.60.110.10">
    <property type="entry name" value="Thaumatin"/>
    <property type="match status" value="1"/>
</dbReference>
<feature type="disulfide bond" evidence="3">
    <location>
        <begin position="179"/>
        <end position="188"/>
    </location>
</feature>
<feature type="disulfide bond" evidence="3">
    <location>
        <begin position="97"/>
        <end position="103"/>
    </location>
</feature>
<keyword evidence="4" id="KW-1133">Transmembrane helix</keyword>
<reference evidence="5 6" key="1">
    <citation type="submission" date="2017-09" db="EMBL/GenBank/DDBJ databases">
        <title>WGS assembly of Aquilegia coerulea Goldsmith.</title>
        <authorList>
            <person name="Hodges S."/>
            <person name="Kramer E."/>
            <person name="Nordborg M."/>
            <person name="Tomkins J."/>
            <person name="Borevitz J."/>
            <person name="Derieg N."/>
            <person name="Yan J."/>
            <person name="Mihaltcheva S."/>
            <person name="Hayes R.D."/>
            <person name="Rokhsar D."/>
        </authorList>
    </citation>
    <scope>NUCLEOTIDE SEQUENCE [LARGE SCALE GENOMIC DNA]</scope>
    <source>
        <strain evidence="6">cv. Goldsmith</strain>
    </source>
</reference>
<proteinExistence type="inferred from homology"/>
<evidence type="ECO:0000313" key="6">
    <source>
        <dbReference type="Proteomes" id="UP000230069"/>
    </source>
</evidence>
<dbReference type="InParanoid" id="A0A2G5CJZ3"/>
<evidence type="ECO:0000256" key="3">
    <source>
        <dbReference type="PIRSR" id="PIRSR002703-1"/>
    </source>
</evidence>
<keyword evidence="2 3" id="KW-1015">Disulfide bond</keyword>
<evidence type="ECO:0000256" key="2">
    <source>
        <dbReference type="ARBA" id="ARBA00023157"/>
    </source>
</evidence>
<protein>
    <recommendedName>
        <fullName evidence="7">Thaumatin-like protein</fullName>
    </recommendedName>
</protein>
<evidence type="ECO:0000256" key="4">
    <source>
        <dbReference type="SAM" id="Phobius"/>
    </source>
</evidence>
<feature type="disulfide bond" evidence="3">
    <location>
        <begin position="37"/>
        <end position="239"/>
    </location>
</feature>
<comment type="similarity">
    <text evidence="1">Belongs to the thaumatin family.</text>
</comment>
<dbReference type="FunFam" id="2.60.110.10:FF:000002">
    <property type="entry name" value="Thaumatin-like protein 1a"/>
    <property type="match status" value="1"/>
</dbReference>
<dbReference type="SUPFAM" id="SSF49870">
    <property type="entry name" value="Osmotin, thaumatin-like protein"/>
    <property type="match status" value="1"/>
</dbReference>
<dbReference type="STRING" id="218851.A0A2G5CJZ3"/>
<sequence length="285" mass="30979">MALHLSYFSSFVFIFIIIGSGVKQSESARVFTIINDCKESVWPGVTPGDYFDGGGFLLKPGQSMVFNAPVGWSGRIWGRTGCSFDKNGVGSCQTGNCGPSLKCSGSGKPPATLAEFTLTSLNFYDVSLVDGFNLPLSIKPINGRGNCTTAGCDGDLRLDCPSELAVKANGKTVACRSACDVFNTDEYCCRGTYGNPSTCKPTFYSKKFKSACPTSYSYAYDDPSSIFTCTGTDYVITFCSNRDQKVCTYHDKKLICSGAQGLKLLSQNWWILILLFSLINSWFMI</sequence>
<dbReference type="PROSITE" id="PS51367">
    <property type="entry name" value="THAUMATIN_2"/>
    <property type="match status" value="1"/>
</dbReference>
<dbReference type="FunCoup" id="A0A2G5CJZ3">
    <property type="interactions" value="161"/>
</dbReference>
<dbReference type="InterPro" id="IPR001938">
    <property type="entry name" value="Thaumatin"/>
</dbReference>
<name>A0A2G5CJZ3_AQUCA</name>
<feature type="disulfide bond" evidence="3">
    <location>
        <begin position="189"/>
        <end position="199"/>
    </location>
</feature>
<feature type="disulfide bond" evidence="3">
    <location>
        <begin position="160"/>
        <end position="175"/>
    </location>
</feature>
<keyword evidence="6" id="KW-1185">Reference proteome</keyword>
<evidence type="ECO:0000313" key="5">
    <source>
        <dbReference type="EMBL" id="PIA31147.1"/>
    </source>
</evidence>
<dbReference type="CDD" id="cd09218">
    <property type="entry name" value="TLP-PA"/>
    <property type="match status" value="1"/>
</dbReference>
<feature type="transmembrane region" description="Helical" evidence="4">
    <location>
        <begin position="6"/>
        <end position="22"/>
    </location>
</feature>
<dbReference type="PANTHER" id="PTHR31048">
    <property type="entry name" value="OS03G0233200 PROTEIN"/>
    <property type="match status" value="1"/>
</dbReference>
<accession>A0A2G5CJZ3</accession>
<dbReference type="SMART" id="SM00205">
    <property type="entry name" value="THN"/>
    <property type="match status" value="1"/>
</dbReference>
<feature type="disulfide bond" evidence="3">
    <location>
        <begin position="152"/>
        <end position="212"/>
    </location>
</feature>
<dbReference type="InterPro" id="IPR037176">
    <property type="entry name" value="Osmotin/thaumatin-like_sf"/>
</dbReference>
<dbReference type="Pfam" id="PF00314">
    <property type="entry name" value="Thaumatin"/>
    <property type="match status" value="1"/>
</dbReference>
<feature type="disulfide bond" evidence="3">
    <location>
        <begin position="147"/>
        <end position="229"/>
    </location>
</feature>
<gene>
    <name evidence="5" type="ORF">AQUCO_05200031v1</name>
</gene>
<keyword evidence="4" id="KW-0472">Membrane</keyword>
<dbReference type="AlphaFoldDB" id="A0A2G5CJZ3"/>